<dbReference type="NCBIfam" id="TIGR01569">
    <property type="entry name" value="A_tha_TIGR01569"/>
    <property type="match status" value="1"/>
</dbReference>
<name>A0ABC8UYA7_9AQUA</name>
<sequence>MKTVALDLDDASILDGNLVLPIVQQNTQHSKSSTPKDVNKGIAKIDLILRLVAIVGTLGGAVAMGTTNATLPFFARFIPFKAGHNDLPTFTFFVAANGIVSAYLVLSLALSIFHMLKSGATLTRVILISFDTVTP</sequence>
<evidence type="ECO:0000313" key="10">
    <source>
        <dbReference type="Proteomes" id="UP001642360"/>
    </source>
</evidence>
<accession>A0ABC8UYA7</accession>
<keyword evidence="5 7" id="KW-1133">Transmembrane helix</keyword>
<dbReference type="PANTHER" id="PTHR36488:SF12">
    <property type="entry name" value="CASP-LIKE PROTEIN"/>
    <property type="match status" value="1"/>
</dbReference>
<evidence type="ECO:0000256" key="7">
    <source>
        <dbReference type="RuleBase" id="RU361233"/>
    </source>
</evidence>
<dbReference type="InterPro" id="IPR006702">
    <property type="entry name" value="CASP_dom"/>
</dbReference>
<dbReference type="AlphaFoldDB" id="A0ABC8UYA7"/>
<dbReference type="Pfam" id="PF04535">
    <property type="entry name" value="CASP_dom"/>
    <property type="match status" value="1"/>
</dbReference>
<comment type="subcellular location">
    <subcellularLocation>
        <location evidence="1 7">Cell membrane</location>
        <topology evidence="1 7">Multi-pass membrane protein</topology>
    </subcellularLocation>
</comment>
<dbReference type="InterPro" id="IPR044173">
    <property type="entry name" value="CASPL"/>
</dbReference>
<comment type="similarity">
    <text evidence="2 7">Belongs to the Casparian strip membrane proteins (CASP) family.</text>
</comment>
<evidence type="ECO:0000256" key="2">
    <source>
        <dbReference type="ARBA" id="ARBA00007651"/>
    </source>
</evidence>
<evidence type="ECO:0000256" key="6">
    <source>
        <dbReference type="ARBA" id="ARBA00023136"/>
    </source>
</evidence>
<comment type="caution">
    <text evidence="9">The sequence shown here is derived from an EMBL/GenBank/DDBJ whole genome shotgun (WGS) entry which is preliminary data.</text>
</comment>
<evidence type="ECO:0000256" key="5">
    <source>
        <dbReference type="ARBA" id="ARBA00022989"/>
    </source>
</evidence>
<comment type="caution">
    <text evidence="7">Lacks conserved residue(s) required for the propagation of feature annotation.</text>
</comment>
<protein>
    <recommendedName>
        <fullName evidence="7">CASP-like protein</fullName>
    </recommendedName>
</protein>
<keyword evidence="3 7" id="KW-1003">Cell membrane</keyword>
<dbReference type="Proteomes" id="UP001642360">
    <property type="component" value="Unassembled WGS sequence"/>
</dbReference>
<gene>
    <name evidence="9" type="ORF">ILEXP_LOCUS56549</name>
</gene>
<evidence type="ECO:0000256" key="4">
    <source>
        <dbReference type="ARBA" id="ARBA00022692"/>
    </source>
</evidence>
<reference evidence="9 10" key="1">
    <citation type="submission" date="2024-02" db="EMBL/GenBank/DDBJ databases">
        <authorList>
            <person name="Vignale AGUSTIN F."/>
            <person name="Sosa J E."/>
            <person name="Modenutti C."/>
        </authorList>
    </citation>
    <scope>NUCLEOTIDE SEQUENCE [LARGE SCALE GENOMIC DNA]</scope>
</reference>
<organism evidence="9 10">
    <name type="scientific">Ilex paraguariensis</name>
    <name type="common">yerba mate</name>
    <dbReference type="NCBI Taxonomy" id="185542"/>
    <lineage>
        <taxon>Eukaryota</taxon>
        <taxon>Viridiplantae</taxon>
        <taxon>Streptophyta</taxon>
        <taxon>Embryophyta</taxon>
        <taxon>Tracheophyta</taxon>
        <taxon>Spermatophyta</taxon>
        <taxon>Magnoliopsida</taxon>
        <taxon>eudicotyledons</taxon>
        <taxon>Gunneridae</taxon>
        <taxon>Pentapetalae</taxon>
        <taxon>asterids</taxon>
        <taxon>campanulids</taxon>
        <taxon>Aquifoliales</taxon>
        <taxon>Aquifoliaceae</taxon>
        <taxon>Ilex</taxon>
    </lineage>
</organism>
<evidence type="ECO:0000256" key="1">
    <source>
        <dbReference type="ARBA" id="ARBA00004651"/>
    </source>
</evidence>
<dbReference type="GO" id="GO:0005886">
    <property type="term" value="C:plasma membrane"/>
    <property type="evidence" value="ECO:0007669"/>
    <property type="project" value="UniProtKB-SubCell"/>
</dbReference>
<comment type="subunit">
    <text evidence="7">Homodimer and heterodimers.</text>
</comment>
<feature type="domain" description="Casparian strip membrane protein" evidence="8">
    <location>
        <begin position="40"/>
        <end position="134"/>
    </location>
</feature>
<dbReference type="InterPro" id="IPR006459">
    <property type="entry name" value="CASP/CASPL"/>
</dbReference>
<keyword evidence="6 7" id="KW-0472">Membrane</keyword>
<keyword evidence="4 7" id="KW-0812">Transmembrane</keyword>
<keyword evidence="10" id="KW-1185">Reference proteome</keyword>
<feature type="transmembrane region" description="Helical" evidence="7">
    <location>
        <begin position="90"/>
        <end position="116"/>
    </location>
</feature>
<feature type="transmembrane region" description="Helical" evidence="7">
    <location>
        <begin position="47"/>
        <end position="70"/>
    </location>
</feature>
<evidence type="ECO:0000256" key="3">
    <source>
        <dbReference type="ARBA" id="ARBA00022475"/>
    </source>
</evidence>
<evidence type="ECO:0000313" key="9">
    <source>
        <dbReference type="EMBL" id="CAK9186070.1"/>
    </source>
</evidence>
<evidence type="ECO:0000259" key="8">
    <source>
        <dbReference type="Pfam" id="PF04535"/>
    </source>
</evidence>
<proteinExistence type="inferred from homology"/>
<dbReference type="EMBL" id="CAUOFW020009501">
    <property type="protein sequence ID" value="CAK9186070.1"/>
    <property type="molecule type" value="Genomic_DNA"/>
</dbReference>
<dbReference type="PANTHER" id="PTHR36488">
    <property type="entry name" value="CASP-LIKE PROTEIN 1U1"/>
    <property type="match status" value="1"/>
</dbReference>